<comment type="caution">
    <text evidence="15">The sequence shown here is derived from an EMBL/GenBank/DDBJ whole genome shotgun (WGS) entry which is preliminary data.</text>
</comment>
<evidence type="ECO:0000256" key="3">
    <source>
        <dbReference type="ARBA" id="ARBA00007931"/>
    </source>
</evidence>
<feature type="transmembrane region" description="Helical" evidence="13">
    <location>
        <begin position="54"/>
        <end position="74"/>
    </location>
</feature>
<dbReference type="CDD" id="cd06158">
    <property type="entry name" value="S2P-M50_like_1"/>
    <property type="match status" value="1"/>
</dbReference>
<keyword evidence="16" id="KW-1185">Reference proteome</keyword>
<evidence type="ECO:0000256" key="5">
    <source>
        <dbReference type="ARBA" id="ARBA00022670"/>
    </source>
</evidence>
<feature type="transmembrane region" description="Helical" evidence="13">
    <location>
        <begin position="94"/>
        <end position="120"/>
    </location>
</feature>
<keyword evidence="7" id="KW-0479">Metal-binding</keyword>
<protein>
    <submittedName>
        <fullName evidence="15">Site-2 protease family protein</fullName>
    </submittedName>
</protein>
<dbReference type="Pfam" id="PF02163">
    <property type="entry name" value="Peptidase_M50"/>
    <property type="match status" value="1"/>
</dbReference>
<comment type="similarity">
    <text evidence="3">Belongs to the peptidase M50B family.</text>
</comment>
<evidence type="ECO:0000256" key="1">
    <source>
        <dbReference type="ARBA" id="ARBA00001947"/>
    </source>
</evidence>
<evidence type="ECO:0000256" key="7">
    <source>
        <dbReference type="ARBA" id="ARBA00022723"/>
    </source>
</evidence>
<dbReference type="InterPro" id="IPR052348">
    <property type="entry name" value="Metallopeptidase_M50B"/>
</dbReference>
<keyword evidence="5 15" id="KW-0645">Protease</keyword>
<dbReference type="AlphaFoldDB" id="A0A502CR49"/>
<dbReference type="GO" id="GO:0008237">
    <property type="term" value="F:metallopeptidase activity"/>
    <property type="evidence" value="ECO:0007669"/>
    <property type="project" value="UniProtKB-KW"/>
</dbReference>
<accession>A0A502CR49</accession>
<evidence type="ECO:0000256" key="2">
    <source>
        <dbReference type="ARBA" id="ARBA00004651"/>
    </source>
</evidence>
<dbReference type="PANTHER" id="PTHR35864">
    <property type="entry name" value="ZINC METALLOPROTEASE MJ0611-RELATED"/>
    <property type="match status" value="1"/>
</dbReference>
<dbReference type="InterPro" id="IPR008915">
    <property type="entry name" value="Peptidase_M50"/>
</dbReference>
<name>A0A502CR49_9SPHN</name>
<proteinExistence type="inferred from homology"/>
<keyword evidence="8" id="KW-0378">Hydrolase</keyword>
<evidence type="ECO:0000256" key="9">
    <source>
        <dbReference type="ARBA" id="ARBA00022833"/>
    </source>
</evidence>
<feature type="transmembrane region" description="Helical" evidence="13">
    <location>
        <begin position="182"/>
        <end position="201"/>
    </location>
</feature>
<dbReference type="RefSeq" id="WP_140866006.1">
    <property type="nucleotide sequence ID" value="NZ_RCZK01000001.1"/>
</dbReference>
<sequence length="230" mass="24428">MNPDNIIYRALVWIIPLVIAIVFHEVAHGWMAKWLGDPTAKEQRRLSFNPLRHVDPIGTVVLPLGLAIAGAPVFGWAKPVPVDARRLRNPRWGMVAVALAGPGMNLALATIAAIALGVVAAAAGADAAPTGVAGFVVANLVNFLLVNVFLALFNLLPLPPFDGGHVVEGLLPRRLAIEYAKLARFGFLLVILLIVVIPMVFPHANIVARVVVPPAQWVVSQFLALAGAIA</sequence>
<dbReference type="GO" id="GO:0046872">
    <property type="term" value="F:metal ion binding"/>
    <property type="evidence" value="ECO:0007669"/>
    <property type="project" value="UniProtKB-KW"/>
</dbReference>
<dbReference type="OrthoDB" id="9800627at2"/>
<evidence type="ECO:0000259" key="14">
    <source>
        <dbReference type="Pfam" id="PF02163"/>
    </source>
</evidence>
<dbReference type="Proteomes" id="UP000318413">
    <property type="component" value="Unassembled WGS sequence"/>
</dbReference>
<comment type="subcellular location">
    <subcellularLocation>
        <location evidence="2">Cell membrane</location>
        <topology evidence="2">Multi-pass membrane protein</topology>
    </subcellularLocation>
</comment>
<dbReference type="GO" id="GO:0005886">
    <property type="term" value="C:plasma membrane"/>
    <property type="evidence" value="ECO:0007669"/>
    <property type="project" value="UniProtKB-SubCell"/>
</dbReference>
<evidence type="ECO:0000256" key="11">
    <source>
        <dbReference type="ARBA" id="ARBA00023049"/>
    </source>
</evidence>
<keyword evidence="9" id="KW-0862">Zinc</keyword>
<evidence type="ECO:0000256" key="8">
    <source>
        <dbReference type="ARBA" id="ARBA00022801"/>
    </source>
</evidence>
<keyword evidence="10 13" id="KW-1133">Transmembrane helix</keyword>
<evidence type="ECO:0000256" key="6">
    <source>
        <dbReference type="ARBA" id="ARBA00022692"/>
    </source>
</evidence>
<gene>
    <name evidence="15" type="ORF">EAH84_00280</name>
</gene>
<feature type="transmembrane region" description="Helical" evidence="13">
    <location>
        <begin position="6"/>
        <end position="23"/>
    </location>
</feature>
<reference evidence="15 16" key="1">
    <citation type="journal article" date="2019" name="Environ. Microbiol.">
        <title>Species interactions and distinct microbial communities in high Arctic permafrost affected cryosols are associated with the CH4 and CO2 gas fluxes.</title>
        <authorList>
            <person name="Altshuler I."/>
            <person name="Hamel J."/>
            <person name="Turney S."/>
            <person name="Magnuson E."/>
            <person name="Levesque R."/>
            <person name="Greer C."/>
            <person name="Whyte L.G."/>
        </authorList>
    </citation>
    <scope>NUCLEOTIDE SEQUENCE [LARGE SCALE GENOMIC DNA]</scope>
    <source>
        <strain evidence="15 16">S5.1</strain>
    </source>
</reference>
<dbReference type="PANTHER" id="PTHR35864:SF1">
    <property type="entry name" value="ZINC METALLOPROTEASE YWHC-RELATED"/>
    <property type="match status" value="1"/>
</dbReference>
<keyword evidence="4" id="KW-1003">Cell membrane</keyword>
<feature type="domain" description="Peptidase M50" evidence="14">
    <location>
        <begin position="14"/>
        <end position="191"/>
    </location>
</feature>
<evidence type="ECO:0000256" key="13">
    <source>
        <dbReference type="SAM" id="Phobius"/>
    </source>
</evidence>
<evidence type="ECO:0000256" key="10">
    <source>
        <dbReference type="ARBA" id="ARBA00022989"/>
    </source>
</evidence>
<organism evidence="15 16">
    <name type="scientific">Sphingomonas oligophenolica</name>
    <dbReference type="NCBI Taxonomy" id="301154"/>
    <lineage>
        <taxon>Bacteria</taxon>
        <taxon>Pseudomonadati</taxon>
        <taxon>Pseudomonadota</taxon>
        <taxon>Alphaproteobacteria</taxon>
        <taxon>Sphingomonadales</taxon>
        <taxon>Sphingomonadaceae</taxon>
        <taxon>Sphingomonas</taxon>
    </lineage>
</organism>
<dbReference type="InterPro" id="IPR044537">
    <property type="entry name" value="Rip2-like"/>
</dbReference>
<feature type="transmembrane region" description="Helical" evidence="13">
    <location>
        <begin position="132"/>
        <end position="153"/>
    </location>
</feature>
<dbReference type="EMBL" id="RCZK01000001">
    <property type="protein sequence ID" value="TPG15303.1"/>
    <property type="molecule type" value="Genomic_DNA"/>
</dbReference>
<keyword evidence="6 13" id="KW-0812">Transmembrane</keyword>
<evidence type="ECO:0000313" key="16">
    <source>
        <dbReference type="Proteomes" id="UP000318413"/>
    </source>
</evidence>
<evidence type="ECO:0000256" key="4">
    <source>
        <dbReference type="ARBA" id="ARBA00022475"/>
    </source>
</evidence>
<keyword evidence="12 13" id="KW-0472">Membrane</keyword>
<comment type="cofactor">
    <cofactor evidence="1">
        <name>Zn(2+)</name>
        <dbReference type="ChEBI" id="CHEBI:29105"/>
    </cofactor>
</comment>
<evidence type="ECO:0000313" key="15">
    <source>
        <dbReference type="EMBL" id="TPG15303.1"/>
    </source>
</evidence>
<evidence type="ECO:0000256" key="12">
    <source>
        <dbReference type="ARBA" id="ARBA00023136"/>
    </source>
</evidence>
<keyword evidence="11" id="KW-0482">Metalloprotease</keyword>
<dbReference type="GO" id="GO:0006508">
    <property type="term" value="P:proteolysis"/>
    <property type="evidence" value="ECO:0007669"/>
    <property type="project" value="UniProtKB-KW"/>
</dbReference>